<evidence type="ECO:0000313" key="6">
    <source>
        <dbReference type="EMBL" id="GAQ94852.1"/>
    </source>
</evidence>
<dbReference type="GO" id="GO:0046872">
    <property type="term" value="F:metal ion binding"/>
    <property type="evidence" value="ECO:0007669"/>
    <property type="project" value="UniProtKB-KW"/>
</dbReference>
<sequence length="80" mass="8988">MSLKDIIKKITQKGGKGMKKIEINPMTRLEGHGKITIFLDEQGNVENAFMQVVEFMGYEKFLIGMPIEEVPRTVSTICGV</sequence>
<keyword evidence="3" id="KW-0533">Nickel</keyword>
<evidence type="ECO:0000256" key="2">
    <source>
        <dbReference type="ARBA" id="ARBA00009292"/>
    </source>
</evidence>
<proteinExistence type="inferred from homology"/>
<evidence type="ECO:0000256" key="4">
    <source>
        <dbReference type="ARBA" id="ARBA00022723"/>
    </source>
</evidence>
<keyword evidence="5" id="KW-0560">Oxidoreductase</keyword>
<organism evidence="6 7">
    <name type="scientific">Thermodesulfovibrio aggregans</name>
    <dbReference type="NCBI Taxonomy" id="86166"/>
    <lineage>
        <taxon>Bacteria</taxon>
        <taxon>Pseudomonadati</taxon>
        <taxon>Nitrospirota</taxon>
        <taxon>Thermodesulfovibrionia</taxon>
        <taxon>Thermodesulfovibrionales</taxon>
        <taxon>Thermodesulfovibrionaceae</taxon>
        <taxon>Thermodesulfovibrio</taxon>
    </lineage>
</organism>
<accession>A0A0U9HPS2</accession>
<comment type="similarity">
    <text evidence="2">Belongs to the [NiFe]/[NiFeSe] hydrogenase large subunit family.</text>
</comment>
<keyword evidence="7" id="KW-1185">Reference proteome</keyword>
<dbReference type="PANTHER" id="PTHR43600:SF2">
    <property type="entry name" value="F420-NON-REDUCING HYDROGENASE VHU SUBUNIT A"/>
    <property type="match status" value="1"/>
</dbReference>
<dbReference type="SUPFAM" id="SSF56762">
    <property type="entry name" value="HydB/Nqo4-like"/>
    <property type="match status" value="1"/>
</dbReference>
<dbReference type="PANTHER" id="PTHR43600">
    <property type="entry name" value="COENZYME F420 HYDROGENASE, SUBUNIT ALPHA"/>
    <property type="match status" value="1"/>
</dbReference>
<evidence type="ECO:0000256" key="5">
    <source>
        <dbReference type="ARBA" id="ARBA00023002"/>
    </source>
</evidence>
<dbReference type="InterPro" id="IPR029014">
    <property type="entry name" value="NiFe-Hase_large"/>
</dbReference>
<evidence type="ECO:0000256" key="1">
    <source>
        <dbReference type="ARBA" id="ARBA00001967"/>
    </source>
</evidence>
<dbReference type="Proteomes" id="UP000054976">
    <property type="component" value="Unassembled WGS sequence"/>
</dbReference>
<evidence type="ECO:0000313" key="7">
    <source>
        <dbReference type="Proteomes" id="UP000054976"/>
    </source>
</evidence>
<dbReference type="AlphaFoldDB" id="A0A0U9HPS2"/>
<keyword evidence="4" id="KW-0479">Metal-binding</keyword>
<reference evidence="7" key="1">
    <citation type="submission" date="2016-01" db="EMBL/GenBank/DDBJ databases">
        <title>Draft genome sequence of Thermodesulfovibrio aggregans strain TGE-P1.</title>
        <authorList>
            <person name="Sekiguchi Y."/>
            <person name="Ohashi A."/>
            <person name="Matsuura N."/>
            <person name="Tourlousse M.D."/>
        </authorList>
    </citation>
    <scope>NUCLEOTIDE SEQUENCE [LARGE SCALE GENOMIC DNA]</scope>
    <source>
        <strain evidence="7">TGE-P1</strain>
    </source>
</reference>
<comment type="cofactor">
    <cofactor evidence="1">
        <name>Ni(2+)</name>
        <dbReference type="ChEBI" id="CHEBI:49786"/>
    </cofactor>
</comment>
<evidence type="ECO:0000256" key="3">
    <source>
        <dbReference type="ARBA" id="ARBA00022596"/>
    </source>
</evidence>
<protein>
    <submittedName>
        <fullName evidence="6">F420-non-reducing hydrogenase large subunit</fullName>
    </submittedName>
</protein>
<dbReference type="Gene3D" id="1.10.645.10">
    <property type="entry name" value="Cytochrome-c3 Hydrogenase, chain B"/>
    <property type="match status" value="1"/>
</dbReference>
<dbReference type="EMBL" id="BCNO01000001">
    <property type="protein sequence ID" value="GAQ94852.1"/>
    <property type="molecule type" value="Genomic_DNA"/>
</dbReference>
<gene>
    <name evidence="6" type="ORF">TAGGR_11039</name>
</gene>
<name>A0A0U9HPS2_9BACT</name>
<dbReference type="STRING" id="86166.TAGGR_11039"/>
<dbReference type="GO" id="GO:0016491">
    <property type="term" value="F:oxidoreductase activity"/>
    <property type="evidence" value="ECO:0007669"/>
    <property type="project" value="UniProtKB-KW"/>
</dbReference>
<comment type="caution">
    <text evidence="6">The sequence shown here is derived from an EMBL/GenBank/DDBJ whole genome shotgun (WGS) entry which is preliminary data.</text>
</comment>